<feature type="compositionally biased region" description="Basic and acidic residues" evidence="6">
    <location>
        <begin position="240"/>
        <end position="259"/>
    </location>
</feature>
<feature type="compositionally biased region" description="Low complexity" evidence="6">
    <location>
        <begin position="534"/>
        <end position="554"/>
    </location>
</feature>
<keyword evidence="2" id="KW-0812">Transmembrane</keyword>
<evidence type="ECO:0000256" key="1">
    <source>
        <dbReference type="ARBA" id="ARBA00004308"/>
    </source>
</evidence>
<gene>
    <name evidence="9" type="ORF">MAR_034363</name>
</gene>
<feature type="domain" description="SUN" evidence="8">
    <location>
        <begin position="166"/>
        <end position="364"/>
    </location>
</feature>
<feature type="compositionally biased region" description="Polar residues" evidence="6">
    <location>
        <begin position="1012"/>
        <end position="1030"/>
    </location>
</feature>
<dbReference type="Pfam" id="PF07738">
    <property type="entry name" value="Sad1_UNC"/>
    <property type="match status" value="1"/>
</dbReference>
<keyword evidence="4" id="KW-0472">Membrane</keyword>
<dbReference type="InterPro" id="IPR012919">
    <property type="entry name" value="SUN_dom"/>
</dbReference>
<feature type="chain" id="PRO_5046919628" evidence="7">
    <location>
        <begin position="19"/>
        <end position="1282"/>
    </location>
</feature>
<feature type="compositionally biased region" description="Basic and acidic residues" evidence="6">
    <location>
        <begin position="25"/>
        <end position="34"/>
    </location>
</feature>
<feature type="compositionally biased region" description="Polar residues" evidence="6">
    <location>
        <begin position="1121"/>
        <end position="1133"/>
    </location>
</feature>
<feature type="region of interest" description="Disordered" evidence="6">
    <location>
        <begin position="1121"/>
        <end position="1172"/>
    </location>
</feature>
<dbReference type="PROSITE" id="PS51469">
    <property type="entry name" value="SUN"/>
    <property type="match status" value="1"/>
</dbReference>
<feature type="compositionally biased region" description="Basic and acidic residues" evidence="6">
    <location>
        <begin position="208"/>
        <end position="229"/>
    </location>
</feature>
<feature type="compositionally biased region" description="Basic and acidic residues" evidence="6">
    <location>
        <begin position="86"/>
        <end position="99"/>
    </location>
</feature>
<sequence length="1282" mass="141100">MFIIRLTLVLLCVGRLCCQLVEPDNRGPSEDDAIHPTSASTSHILQTSQHGKETCQGSDQSKTSTETFSDATRQSEVSLTQQVHPKATDDVRSEVKDSQSESESQGQDEVIQDTNTQHQDILLTNGADPVKSDEHVETKQELKEDTPVQADLPDLSEDKSKVAELEGNVHTDHDEVALKKAHLEEPDKKLLEEEPSTEQAETKEDDFADKVKDNEAEEVKEAKLEEVKTTTHTPETPEEAELRGIGGREIKEEDSGEEKGEEVGLTFVLELCEPIQAHSVEVASLELFSSQPKKVKVLLSDRYPTKDWQSAGEFETRDERAVQNFTINKLQDYYAKYVRVEITEHFDTVLGIVKKVLNVEQHEEDSKNVTGTNLADPLSGGQQNISTSTPPAETTTLPCPPDAKIPGELPVTPPTPGDLETQLPQPPEPGKANLVRKLDEDEQIETSTLIPLDTLPGKPLKHHLQKCMETSDKFATKLSTTSSFFNSSLCRFAFIVFQTSPAIKDEENIKVKPLNMSSSQCENGSPKTETKKQSSLSETTKISSSQSTVISVSSKVKDIRETESVPTATSMESSKSETKETTQSKVVEIEPTKISDNLPQSGTTKLSSSTSTTDKNGHIDQTGSSSEQIHIDPSPTSVAIETGSRVDQSIGATPSLPPSWAPETKDVGKETVSTDGNQPHVDTSATGNSYQPDTMTVGIDVQEALTDIKASTVVMTTSDITKPAEVAVENGDMDDIVDDIRHEETSQQPNTIVIDDKVVIDKGTRPSRGDNLDIVRVPIVSSSKRESAIMRLSNRIKVLEQNVSLSSRFLEELSRRYKKQSEDMMKMLNKTMARLTNLTIENDVKNKIHEDEMLVMERRLENLTGVTDRQMIWTTIEIMVIVSMLIFFHLRRQQPASLPPEVKSLIENMPSKPGANPLVRRNSISGPVTPSKKIVDTLQTGASSYDTNDGIGVNPKQVVDGFKKKKKKKHKGSDPKLFYSYGGQPPGELIPESTPEMVQTKSEPARTSSFASIFRNWGSSGTSKPRSGSLGTDDRIGCDTDRLMSASAIEPKENKGTKSKNPQLNVGLKGSASCRLGNRNDNEFVIDDRKPPKGHRRQKSLPKQHYSSIIETVGKQTFAPISNGSQSVSSECNPVSKKAPKKGDLKKSASMPSESAKSRKEPSKSASGQMVNGYHHNGFEEFDNNIQNSHTRTAFGKSHSYTSCVDRGHLKDFGVRENDSVCTPTKYSVDGFVNGYHGDDYDGDVFKSSGSFESCSPRVDLIKGDSDSPSENKRSWKNMFLF</sequence>
<evidence type="ECO:0000313" key="10">
    <source>
        <dbReference type="Proteomes" id="UP001164746"/>
    </source>
</evidence>
<feature type="compositionally biased region" description="Basic residues" evidence="6">
    <location>
        <begin position="1092"/>
        <end position="1102"/>
    </location>
</feature>
<keyword evidence="3" id="KW-1133">Transmembrane helix</keyword>
<feature type="region of interest" description="Disordered" evidence="6">
    <location>
        <begin position="962"/>
        <end position="988"/>
    </location>
</feature>
<feature type="region of interest" description="Disordered" evidence="6">
    <location>
        <begin position="126"/>
        <end position="259"/>
    </location>
</feature>
<feature type="compositionally biased region" description="Basic and acidic residues" evidence="6">
    <location>
        <begin position="130"/>
        <end position="146"/>
    </location>
</feature>
<dbReference type="PANTHER" id="PTHR12953">
    <property type="entry name" value="MEMBRANE PROTEIN CH1 RELATED"/>
    <property type="match status" value="1"/>
</dbReference>
<accession>A0ABY7GFE7</accession>
<dbReference type="InterPro" id="IPR045120">
    <property type="entry name" value="Suco/Slp1-like"/>
</dbReference>
<feature type="region of interest" description="Disordered" evidence="6">
    <location>
        <begin position="25"/>
        <end position="110"/>
    </location>
</feature>
<keyword evidence="7" id="KW-0732">Signal</keyword>
<feature type="coiled-coil region" evidence="5">
    <location>
        <begin position="810"/>
        <end position="838"/>
    </location>
</feature>
<feature type="region of interest" description="Disordered" evidence="6">
    <location>
        <begin position="514"/>
        <end position="692"/>
    </location>
</feature>
<feature type="region of interest" description="Disordered" evidence="6">
    <location>
        <begin position="1012"/>
        <end position="1105"/>
    </location>
</feature>
<evidence type="ECO:0000256" key="2">
    <source>
        <dbReference type="ARBA" id="ARBA00022692"/>
    </source>
</evidence>
<feature type="compositionally biased region" description="Basic and acidic residues" evidence="6">
    <location>
        <begin position="156"/>
        <end position="192"/>
    </location>
</feature>
<feature type="region of interest" description="Disordered" evidence="6">
    <location>
        <begin position="361"/>
        <end position="428"/>
    </location>
</feature>
<evidence type="ECO:0000256" key="3">
    <source>
        <dbReference type="ARBA" id="ARBA00022989"/>
    </source>
</evidence>
<evidence type="ECO:0000256" key="6">
    <source>
        <dbReference type="SAM" id="MobiDB-lite"/>
    </source>
</evidence>
<feature type="compositionally biased region" description="Polar residues" evidence="6">
    <location>
        <begin position="515"/>
        <end position="527"/>
    </location>
</feature>
<feature type="compositionally biased region" description="Polar residues" evidence="6">
    <location>
        <begin position="671"/>
        <end position="692"/>
    </location>
</feature>
<feature type="signal peptide" evidence="7">
    <location>
        <begin position="1"/>
        <end position="18"/>
    </location>
</feature>
<evidence type="ECO:0000256" key="5">
    <source>
        <dbReference type="SAM" id="Coils"/>
    </source>
</evidence>
<evidence type="ECO:0000313" key="9">
    <source>
        <dbReference type="EMBL" id="WAR31821.1"/>
    </source>
</evidence>
<proteinExistence type="predicted"/>
<dbReference type="EMBL" id="CP111028">
    <property type="protein sequence ID" value="WAR31821.1"/>
    <property type="molecule type" value="Genomic_DNA"/>
</dbReference>
<evidence type="ECO:0000259" key="8">
    <source>
        <dbReference type="PROSITE" id="PS51469"/>
    </source>
</evidence>
<evidence type="ECO:0000256" key="4">
    <source>
        <dbReference type="ARBA" id="ARBA00023136"/>
    </source>
</evidence>
<name>A0ABY7GFE7_MYAAR</name>
<feature type="compositionally biased region" description="Polar residues" evidence="6">
    <location>
        <begin position="380"/>
        <end position="397"/>
    </location>
</feature>
<comment type="subcellular location">
    <subcellularLocation>
        <location evidence="1">Endomembrane system</location>
    </subcellularLocation>
</comment>
<organism evidence="9 10">
    <name type="scientific">Mya arenaria</name>
    <name type="common">Soft-shell clam</name>
    <dbReference type="NCBI Taxonomy" id="6604"/>
    <lineage>
        <taxon>Eukaryota</taxon>
        <taxon>Metazoa</taxon>
        <taxon>Spiralia</taxon>
        <taxon>Lophotrochozoa</taxon>
        <taxon>Mollusca</taxon>
        <taxon>Bivalvia</taxon>
        <taxon>Autobranchia</taxon>
        <taxon>Heteroconchia</taxon>
        <taxon>Euheterodonta</taxon>
        <taxon>Imparidentia</taxon>
        <taxon>Neoheterodontei</taxon>
        <taxon>Myida</taxon>
        <taxon>Myoidea</taxon>
        <taxon>Myidae</taxon>
        <taxon>Mya</taxon>
    </lineage>
</organism>
<dbReference type="PANTHER" id="PTHR12953:SF0">
    <property type="entry name" value="SUN DOMAIN-CONTAINING OSSIFICATION FACTOR"/>
    <property type="match status" value="1"/>
</dbReference>
<evidence type="ECO:0000256" key="7">
    <source>
        <dbReference type="SAM" id="SignalP"/>
    </source>
</evidence>
<feature type="compositionally biased region" description="Basic and acidic residues" evidence="6">
    <location>
        <begin position="1032"/>
        <end position="1042"/>
    </location>
</feature>
<feature type="compositionally biased region" description="Polar residues" evidence="6">
    <location>
        <begin position="37"/>
        <end position="83"/>
    </location>
</feature>
<feature type="compositionally biased region" description="Basic and acidic residues" evidence="6">
    <location>
        <begin position="1078"/>
        <end position="1091"/>
    </location>
</feature>
<keyword evidence="10" id="KW-1185">Reference proteome</keyword>
<dbReference type="Proteomes" id="UP001164746">
    <property type="component" value="Chromosome 17"/>
</dbReference>
<protein>
    <submittedName>
        <fullName evidence="9">SUCO-like protein</fullName>
    </submittedName>
</protein>
<keyword evidence="5" id="KW-0175">Coiled coil</keyword>
<reference evidence="9" key="1">
    <citation type="submission" date="2022-11" db="EMBL/GenBank/DDBJ databases">
        <title>Centuries of genome instability and evolution in soft-shell clam transmissible cancer (bioRxiv).</title>
        <authorList>
            <person name="Hart S.F.M."/>
            <person name="Yonemitsu M.A."/>
            <person name="Giersch R.M."/>
            <person name="Beal B.F."/>
            <person name="Arriagada G."/>
            <person name="Davis B.W."/>
            <person name="Ostrander E.A."/>
            <person name="Goff S.P."/>
            <person name="Metzger M.J."/>
        </authorList>
    </citation>
    <scope>NUCLEOTIDE SEQUENCE</scope>
    <source>
        <strain evidence="9">MELC-2E11</strain>
        <tissue evidence="9">Siphon/mantle</tissue>
    </source>
</reference>
<feature type="compositionally biased region" description="Low complexity" evidence="6">
    <location>
        <begin position="601"/>
        <end position="613"/>
    </location>
</feature>
<feature type="compositionally biased region" description="Polar residues" evidence="6">
    <location>
        <begin position="619"/>
        <end position="652"/>
    </location>
</feature>
<feature type="compositionally biased region" description="Basic and acidic residues" evidence="6">
    <location>
        <begin position="574"/>
        <end position="593"/>
    </location>
</feature>